<dbReference type="EMBL" id="JABBWG010000016">
    <property type="protein sequence ID" value="KAG1816445.1"/>
    <property type="molecule type" value="Genomic_DNA"/>
</dbReference>
<proteinExistence type="predicted"/>
<reference evidence="1" key="1">
    <citation type="journal article" date="2020" name="New Phytol.">
        <title>Comparative genomics reveals dynamic genome evolution in host specialist ectomycorrhizal fungi.</title>
        <authorList>
            <person name="Lofgren L.A."/>
            <person name="Nguyen N.H."/>
            <person name="Vilgalys R."/>
            <person name="Ruytinx J."/>
            <person name="Liao H.L."/>
            <person name="Branco S."/>
            <person name="Kuo A."/>
            <person name="LaButti K."/>
            <person name="Lipzen A."/>
            <person name="Andreopoulos W."/>
            <person name="Pangilinan J."/>
            <person name="Riley R."/>
            <person name="Hundley H."/>
            <person name="Na H."/>
            <person name="Barry K."/>
            <person name="Grigoriev I.V."/>
            <person name="Stajich J.E."/>
            <person name="Kennedy P.G."/>
        </authorList>
    </citation>
    <scope>NUCLEOTIDE SEQUENCE</scope>
    <source>
        <strain evidence="1">MN1</strain>
    </source>
</reference>
<dbReference type="OrthoDB" id="2636822at2759"/>
<name>A0A9P7JDK8_9AGAM</name>
<dbReference type="GeneID" id="64636616"/>
<keyword evidence="2" id="KW-1185">Reference proteome</keyword>
<gene>
    <name evidence="1" type="ORF">BJ212DRAFT_191227</name>
</gene>
<evidence type="ECO:0000313" key="1">
    <source>
        <dbReference type="EMBL" id="KAG1816445.1"/>
    </source>
</evidence>
<evidence type="ECO:0000313" key="2">
    <source>
        <dbReference type="Proteomes" id="UP000807769"/>
    </source>
</evidence>
<organism evidence="1 2">
    <name type="scientific">Suillus subaureus</name>
    <dbReference type="NCBI Taxonomy" id="48587"/>
    <lineage>
        <taxon>Eukaryota</taxon>
        <taxon>Fungi</taxon>
        <taxon>Dikarya</taxon>
        <taxon>Basidiomycota</taxon>
        <taxon>Agaricomycotina</taxon>
        <taxon>Agaricomycetes</taxon>
        <taxon>Agaricomycetidae</taxon>
        <taxon>Boletales</taxon>
        <taxon>Suillineae</taxon>
        <taxon>Suillaceae</taxon>
        <taxon>Suillus</taxon>
    </lineage>
</organism>
<protein>
    <submittedName>
        <fullName evidence="1">Uncharacterized protein</fullName>
    </submittedName>
</protein>
<dbReference type="Proteomes" id="UP000807769">
    <property type="component" value="Unassembled WGS sequence"/>
</dbReference>
<comment type="caution">
    <text evidence="1">The sequence shown here is derived from an EMBL/GenBank/DDBJ whole genome shotgun (WGS) entry which is preliminary data.</text>
</comment>
<accession>A0A9P7JDK8</accession>
<sequence length="241" mass="27271">MKESCCVHVEFMVQTVWWVYELPPLEQAARSLLLQDVAQAIARTSIVVSTYVSPKSLDPLPQPYTSQISCHRIVYCPVTCDLLANDLPTLQVLIVDGWISDFPHERSTVARPILNHSFTLRSPKVSRLSFSFYFAGFDLFKNSRWSHLTHVEVTAYQQDALLRLLQQAPNLSSAKISIALKYTTHPSLPVEPCTHTKLQVLHINYSRSPLTFSNLRNAPITPQFTRVCGWRCMDAVASRGV</sequence>
<dbReference type="RefSeq" id="XP_041193118.1">
    <property type="nucleotide sequence ID" value="XM_041342600.1"/>
</dbReference>
<dbReference type="AlphaFoldDB" id="A0A9P7JDK8"/>